<feature type="domain" description="CMP/dCMP-type deaminase" evidence="9">
    <location>
        <begin position="22"/>
        <end position="149"/>
    </location>
</feature>
<name>A0A3E0U8H8_9GAMM</name>
<feature type="binding site" evidence="8">
    <location>
        <position position="73"/>
    </location>
    <ligand>
        <name>Zn(2+)</name>
        <dbReference type="ChEBI" id="CHEBI:29105"/>
        <note>catalytic</note>
    </ligand>
</feature>
<dbReference type="CDD" id="cd01285">
    <property type="entry name" value="nucleoside_deaminase"/>
    <property type="match status" value="1"/>
</dbReference>
<evidence type="ECO:0000313" key="10">
    <source>
        <dbReference type="EMBL" id="REL32182.1"/>
    </source>
</evidence>
<evidence type="ECO:0000313" key="11">
    <source>
        <dbReference type="Proteomes" id="UP000256899"/>
    </source>
</evidence>
<dbReference type="Gene3D" id="3.40.140.10">
    <property type="entry name" value="Cytidine Deaminase, domain 2"/>
    <property type="match status" value="1"/>
</dbReference>
<dbReference type="EMBL" id="QUOT01000001">
    <property type="protein sequence ID" value="REL32182.1"/>
    <property type="molecule type" value="Genomic_DNA"/>
</dbReference>
<accession>A0A3E0U8H8</accession>
<keyword evidence="5 8" id="KW-0378">Hydrolase</keyword>
<evidence type="ECO:0000256" key="8">
    <source>
        <dbReference type="HAMAP-Rule" id="MF_00972"/>
    </source>
</evidence>
<feature type="active site" description="Proton donor" evidence="8">
    <location>
        <position position="75"/>
    </location>
</feature>
<protein>
    <recommendedName>
        <fullName evidence="8">tRNA-specific adenosine deaminase</fullName>
        <ecNumber evidence="8">3.5.4.33</ecNumber>
    </recommendedName>
</protein>
<dbReference type="GO" id="GO:0002100">
    <property type="term" value="P:tRNA wobble adenosine to inosine editing"/>
    <property type="evidence" value="ECO:0007669"/>
    <property type="project" value="UniProtKB-UniRule"/>
</dbReference>
<dbReference type="NCBIfam" id="NF008113">
    <property type="entry name" value="PRK10860.1"/>
    <property type="match status" value="1"/>
</dbReference>
<dbReference type="HAMAP" id="MF_00972">
    <property type="entry name" value="tRNA_aden_deaminase"/>
    <property type="match status" value="1"/>
</dbReference>
<keyword evidence="4 8" id="KW-0479">Metal-binding</keyword>
<dbReference type="InterPro" id="IPR016192">
    <property type="entry name" value="APOBEC/CMP_deaminase_Zn-bd"/>
</dbReference>
<comment type="caution">
    <text evidence="10">The sequence shown here is derived from an EMBL/GenBank/DDBJ whole genome shotgun (WGS) entry which is preliminary data.</text>
</comment>
<dbReference type="InterPro" id="IPR016193">
    <property type="entry name" value="Cytidine_deaminase-like"/>
</dbReference>
<comment type="cofactor">
    <cofactor evidence="8">
        <name>Zn(2+)</name>
        <dbReference type="ChEBI" id="CHEBI:29105"/>
    </cofactor>
    <text evidence="8">Binds 1 zinc ion per subunit.</text>
</comment>
<dbReference type="RefSeq" id="WP_116017561.1">
    <property type="nucleotide sequence ID" value="NZ_QUOT01000001.1"/>
</dbReference>
<proteinExistence type="inferred from homology"/>
<keyword evidence="11" id="KW-1185">Reference proteome</keyword>
<comment type="subunit">
    <text evidence="2 8">Homodimer.</text>
</comment>
<dbReference type="Pfam" id="PF00383">
    <property type="entry name" value="dCMP_cyt_deam_1"/>
    <property type="match status" value="1"/>
</dbReference>
<evidence type="ECO:0000256" key="1">
    <source>
        <dbReference type="ARBA" id="ARBA00010669"/>
    </source>
</evidence>
<dbReference type="EC" id="3.5.4.33" evidence="8"/>
<gene>
    <name evidence="8 10" type="primary">tadA</name>
    <name evidence="10" type="ORF">DXX94_16470</name>
</gene>
<evidence type="ECO:0000259" key="9">
    <source>
        <dbReference type="PROSITE" id="PS51747"/>
    </source>
</evidence>
<dbReference type="InterPro" id="IPR002125">
    <property type="entry name" value="CMP_dCMP_dom"/>
</dbReference>
<evidence type="ECO:0000256" key="4">
    <source>
        <dbReference type="ARBA" id="ARBA00022723"/>
    </source>
</evidence>
<dbReference type="AlphaFoldDB" id="A0A3E0U8H8"/>
<dbReference type="Proteomes" id="UP000256899">
    <property type="component" value="Unassembled WGS sequence"/>
</dbReference>
<dbReference type="PANTHER" id="PTHR11079">
    <property type="entry name" value="CYTOSINE DEAMINASE FAMILY MEMBER"/>
    <property type="match status" value="1"/>
</dbReference>
<feature type="binding site" evidence="8">
    <location>
        <position position="106"/>
    </location>
    <ligand>
        <name>Zn(2+)</name>
        <dbReference type="ChEBI" id="CHEBI:29105"/>
        <note>catalytic</note>
    </ligand>
</feature>
<dbReference type="InterPro" id="IPR028883">
    <property type="entry name" value="tRNA_aden_deaminase"/>
</dbReference>
<reference evidence="11" key="1">
    <citation type="submission" date="2018-08" db="EMBL/GenBank/DDBJ databases">
        <title>Thalassotalea euphylliae genome.</title>
        <authorList>
            <person name="Summers S."/>
            <person name="Rice S.A."/>
            <person name="Freckelton M.L."/>
            <person name="Nedved B.T."/>
            <person name="Hadfield M.G."/>
        </authorList>
    </citation>
    <scope>NUCLEOTIDE SEQUENCE [LARGE SCALE GENOMIC DNA]</scope>
    <source>
        <strain evidence="11">H3</strain>
    </source>
</reference>
<comment type="similarity">
    <text evidence="1">Belongs to the cytidine and deoxycytidylate deaminase family. ADAT2 subfamily.</text>
</comment>
<evidence type="ECO:0000256" key="3">
    <source>
        <dbReference type="ARBA" id="ARBA00022694"/>
    </source>
</evidence>
<dbReference type="PROSITE" id="PS51747">
    <property type="entry name" value="CYT_DCMP_DEAMINASES_2"/>
    <property type="match status" value="1"/>
</dbReference>
<dbReference type="GO" id="GO:0052717">
    <property type="term" value="F:tRNA-specific adenosine-34 deaminase activity"/>
    <property type="evidence" value="ECO:0007669"/>
    <property type="project" value="UniProtKB-UniRule"/>
</dbReference>
<feature type="binding site" evidence="8">
    <location>
        <position position="103"/>
    </location>
    <ligand>
        <name>Zn(2+)</name>
        <dbReference type="ChEBI" id="CHEBI:29105"/>
        <note>catalytic</note>
    </ligand>
</feature>
<comment type="function">
    <text evidence="8">Catalyzes the deamination of adenosine to inosine at the wobble position 34 of tRNA(Arg2).</text>
</comment>
<evidence type="ECO:0000256" key="7">
    <source>
        <dbReference type="ARBA" id="ARBA00048045"/>
    </source>
</evidence>
<keyword evidence="6 8" id="KW-0862">Zinc</keyword>
<dbReference type="SUPFAM" id="SSF53927">
    <property type="entry name" value="Cytidine deaminase-like"/>
    <property type="match status" value="1"/>
</dbReference>
<keyword evidence="3 8" id="KW-0819">tRNA processing</keyword>
<dbReference type="FunFam" id="3.40.140.10:FF:000005">
    <property type="entry name" value="tRNA-specific adenosine deaminase"/>
    <property type="match status" value="1"/>
</dbReference>
<evidence type="ECO:0000256" key="5">
    <source>
        <dbReference type="ARBA" id="ARBA00022801"/>
    </source>
</evidence>
<dbReference type="PROSITE" id="PS00903">
    <property type="entry name" value="CYT_DCMP_DEAMINASES_1"/>
    <property type="match status" value="1"/>
</dbReference>
<sequence length="192" mass="21461">MKEITALTCEQNSEQKTPAFTEQDQQFMARAIELAQIAEQHNEIPVGAVVVYQGEIVGEGYNRSIMDNDPSAHAEMIAVREAGKKLDNYRLIDCTLYVTLEPCPMCAGLLVHSRVKRVFFAAPDEKTGSAGTVFNLTHEPKLNHLIDVNSGLMQAECSAMLSHFFKRRRAEIKAAKKLRKQIAKQAEQNAQQ</sequence>
<dbReference type="GO" id="GO:0008270">
    <property type="term" value="F:zinc ion binding"/>
    <property type="evidence" value="ECO:0007669"/>
    <property type="project" value="UniProtKB-UniRule"/>
</dbReference>
<evidence type="ECO:0000256" key="2">
    <source>
        <dbReference type="ARBA" id="ARBA00011738"/>
    </source>
</evidence>
<dbReference type="PANTHER" id="PTHR11079:SF202">
    <property type="entry name" value="TRNA-SPECIFIC ADENOSINE DEAMINASE"/>
    <property type="match status" value="1"/>
</dbReference>
<evidence type="ECO:0000256" key="6">
    <source>
        <dbReference type="ARBA" id="ARBA00022833"/>
    </source>
</evidence>
<organism evidence="10 11">
    <name type="scientific">Thalassotalea euphylliae</name>
    <dbReference type="NCBI Taxonomy" id="1655234"/>
    <lineage>
        <taxon>Bacteria</taxon>
        <taxon>Pseudomonadati</taxon>
        <taxon>Pseudomonadota</taxon>
        <taxon>Gammaproteobacteria</taxon>
        <taxon>Alteromonadales</taxon>
        <taxon>Colwelliaceae</taxon>
        <taxon>Thalassotalea</taxon>
    </lineage>
</organism>
<comment type="catalytic activity">
    <reaction evidence="7 8">
        <text>adenosine(34) in tRNA + H2O + H(+) = inosine(34) in tRNA + NH4(+)</text>
        <dbReference type="Rhea" id="RHEA:43168"/>
        <dbReference type="Rhea" id="RHEA-COMP:10373"/>
        <dbReference type="Rhea" id="RHEA-COMP:10374"/>
        <dbReference type="ChEBI" id="CHEBI:15377"/>
        <dbReference type="ChEBI" id="CHEBI:15378"/>
        <dbReference type="ChEBI" id="CHEBI:28938"/>
        <dbReference type="ChEBI" id="CHEBI:74411"/>
        <dbReference type="ChEBI" id="CHEBI:82852"/>
        <dbReference type="EC" id="3.5.4.33"/>
    </reaction>
</comment>